<keyword evidence="9" id="KW-1185">Reference proteome</keyword>
<evidence type="ECO:0000256" key="7">
    <source>
        <dbReference type="SAM" id="Phobius"/>
    </source>
</evidence>
<dbReference type="NCBIfam" id="TIGR00797">
    <property type="entry name" value="matE"/>
    <property type="match status" value="1"/>
</dbReference>
<dbReference type="EMBL" id="SNXO01000008">
    <property type="protein sequence ID" value="TDP58115.1"/>
    <property type="molecule type" value="Genomic_DNA"/>
</dbReference>
<evidence type="ECO:0000313" key="9">
    <source>
        <dbReference type="Proteomes" id="UP000295500"/>
    </source>
</evidence>
<organism evidence="8 9">
    <name type="scientific">Aminicella lysinilytica</name>
    <dbReference type="NCBI Taxonomy" id="433323"/>
    <lineage>
        <taxon>Bacteria</taxon>
        <taxon>Bacillati</taxon>
        <taxon>Bacillota</taxon>
        <taxon>Clostridia</taxon>
        <taxon>Peptostreptococcales</taxon>
        <taxon>Anaerovoracaceae</taxon>
        <taxon>Aminicella</taxon>
    </lineage>
</organism>
<dbReference type="Pfam" id="PF01554">
    <property type="entry name" value="MatE"/>
    <property type="match status" value="2"/>
</dbReference>
<comment type="caution">
    <text evidence="8">The sequence shown here is derived from an EMBL/GenBank/DDBJ whole genome shotgun (WGS) entry which is preliminary data.</text>
</comment>
<comment type="subcellular location">
    <subcellularLocation>
        <location evidence="1">Cell membrane</location>
        <topology evidence="1">Multi-pass membrane protein</topology>
    </subcellularLocation>
</comment>
<proteinExistence type="predicted"/>
<evidence type="ECO:0000256" key="1">
    <source>
        <dbReference type="ARBA" id="ARBA00004651"/>
    </source>
</evidence>
<evidence type="ECO:0000256" key="2">
    <source>
        <dbReference type="ARBA" id="ARBA00022448"/>
    </source>
</evidence>
<keyword evidence="4 7" id="KW-0812">Transmembrane</keyword>
<feature type="transmembrane region" description="Helical" evidence="7">
    <location>
        <begin position="79"/>
        <end position="101"/>
    </location>
</feature>
<feature type="transmembrane region" description="Helical" evidence="7">
    <location>
        <begin position="309"/>
        <end position="330"/>
    </location>
</feature>
<dbReference type="RefSeq" id="WP_243108541.1">
    <property type="nucleotide sequence ID" value="NZ_CALCQM010000098.1"/>
</dbReference>
<feature type="transmembrane region" description="Helical" evidence="7">
    <location>
        <begin position="122"/>
        <end position="145"/>
    </location>
</feature>
<dbReference type="PANTHER" id="PTHR43549">
    <property type="entry name" value="MULTIDRUG RESISTANCE PROTEIN YPNP-RELATED"/>
    <property type="match status" value="1"/>
</dbReference>
<dbReference type="Proteomes" id="UP000295500">
    <property type="component" value="Unassembled WGS sequence"/>
</dbReference>
<protein>
    <submittedName>
        <fullName evidence="8">Putative MATE family efflux protein</fullName>
    </submittedName>
</protein>
<dbReference type="PIRSF" id="PIRSF006603">
    <property type="entry name" value="DinF"/>
    <property type="match status" value="1"/>
</dbReference>
<keyword evidence="6 7" id="KW-0472">Membrane</keyword>
<keyword evidence="5 7" id="KW-1133">Transmembrane helix</keyword>
<dbReference type="GO" id="GO:0005886">
    <property type="term" value="C:plasma membrane"/>
    <property type="evidence" value="ECO:0007669"/>
    <property type="project" value="UniProtKB-SubCell"/>
</dbReference>
<evidence type="ECO:0000256" key="4">
    <source>
        <dbReference type="ARBA" id="ARBA00022692"/>
    </source>
</evidence>
<feature type="transmembrane region" description="Helical" evidence="7">
    <location>
        <begin position="381"/>
        <end position="403"/>
    </location>
</feature>
<feature type="transmembrane region" description="Helical" evidence="7">
    <location>
        <begin position="38"/>
        <end position="59"/>
    </location>
</feature>
<dbReference type="GO" id="GO:0015297">
    <property type="term" value="F:antiporter activity"/>
    <property type="evidence" value="ECO:0007669"/>
    <property type="project" value="InterPro"/>
</dbReference>
<feature type="transmembrane region" description="Helical" evidence="7">
    <location>
        <begin position="444"/>
        <end position="463"/>
    </location>
</feature>
<feature type="transmembrane region" description="Helical" evidence="7">
    <location>
        <begin position="151"/>
        <end position="173"/>
    </location>
</feature>
<feature type="transmembrane region" description="Helical" evidence="7">
    <location>
        <begin position="185"/>
        <end position="212"/>
    </location>
</feature>
<sequence>MDKEKNNKNLDKKKYNEKLDTEIENDANKMGTMPVGKLLASMAWPAIVSMTINALYNIVDSIFVAMLSKQALTAVSLVMPLQLLMISMAVGSAVGVNSLIARRLGARRYDEADQAAGTSIRIGVLNFVIFAAIGLLLAKPFMAAYTDDTQIYNYGVAYLRIITTMCIFSMIQIQLEKVLQATGNMIAPMIISLSGALTNLVLDPILIFGLLGAPRLEVAGAALATVIGQAVGMTVALFLFFGKKHDVIIKIKGFKMDWKVVKDIYGVGLPSIIMQSIGSFMLFGYNAILASSATAVAVLGVYFKLQSFVFMPVFGLNQGAMPIMGYNYGARNRKRLMDTYKHALITALVIMAIGVVMFQTIPQVLLKMFSADAEMLAMGVPALRIISICFIPAAFGIMCSTLFQGTGHGVYSLFASLLRQLVCILPLAYVLYNWLGITWSWASFPLAEIVGTIYSAVMLMYLYKKEIKNL</sequence>
<dbReference type="PANTHER" id="PTHR43549:SF2">
    <property type="entry name" value="MULTIDRUG RESISTANCE PROTEIN NORM-RELATED"/>
    <property type="match status" value="1"/>
</dbReference>
<reference evidence="8 9" key="1">
    <citation type="submission" date="2019-03" db="EMBL/GenBank/DDBJ databases">
        <title>Genomic Encyclopedia of Type Strains, Phase IV (KMG-IV): sequencing the most valuable type-strain genomes for metagenomic binning, comparative biology and taxonomic classification.</title>
        <authorList>
            <person name="Goeker M."/>
        </authorList>
    </citation>
    <scope>NUCLEOTIDE SEQUENCE [LARGE SCALE GENOMIC DNA]</scope>
    <source>
        <strain evidence="8 9">DSM 28287</strain>
    </source>
</reference>
<evidence type="ECO:0000256" key="6">
    <source>
        <dbReference type="ARBA" id="ARBA00023136"/>
    </source>
</evidence>
<evidence type="ECO:0000256" key="3">
    <source>
        <dbReference type="ARBA" id="ARBA00022475"/>
    </source>
</evidence>
<feature type="transmembrane region" description="Helical" evidence="7">
    <location>
        <begin position="342"/>
        <end position="361"/>
    </location>
</feature>
<keyword evidence="2" id="KW-0813">Transport</keyword>
<feature type="transmembrane region" description="Helical" evidence="7">
    <location>
        <begin position="282"/>
        <end position="303"/>
    </location>
</feature>
<dbReference type="CDD" id="cd13144">
    <property type="entry name" value="MATE_like_4"/>
    <property type="match status" value="1"/>
</dbReference>
<dbReference type="InterPro" id="IPR002528">
    <property type="entry name" value="MATE_fam"/>
</dbReference>
<evidence type="ECO:0000256" key="5">
    <source>
        <dbReference type="ARBA" id="ARBA00022989"/>
    </source>
</evidence>
<dbReference type="InterPro" id="IPR048279">
    <property type="entry name" value="MdtK-like"/>
</dbReference>
<keyword evidence="3" id="KW-1003">Cell membrane</keyword>
<name>A0A4R6Q7P4_9FIRM</name>
<gene>
    <name evidence="8" type="ORF">EV211_10862</name>
</gene>
<dbReference type="AlphaFoldDB" id="A0A4R6Q7P4"/>
<accession>A0A4R6Q7P4</accession>
<evidence type="ECO:0000313" key="8">
    <source>
        <dbReference type="EMBL" id="TDP58115.1"/>
    </source>
</evidence>
<feature type="transmembrane region" description="Helical" evidence="7">
    <location>
        <begin position="410"/>
        <end position="432"/>
    </location>
</feature>
<dbReference type="InterPro" id="IPR052031">
    <property type="entry name" value="Membrane_Transporter-Flippase"/>
</dbReference>
<feature type="transmembrane region" description="Helical" evidence="7">
    <location>
        <begin position="218"/>
        <end position="242"/>
    </location>
</feature>
<dbReference type="GO" id="GO:0042910">
    <property type="term" value="F:xenobiotic transmembrane transporter activity"/>
    <property type="evidence" value="ECO:0007669"/>
    <property type="project" value="InterPro"/>
</dbReference>